<organism evidence="5 6">
    <name type="scientific">Candidatus Falkowbacteria bacterium RIFOXYD2_FULL_34_120</name>
    <dbReference type="NCBI Taxonomy" id="1798007"/>
    <lineage>
        <taxon>Bacteria</taxon>
        <taxon>Candidatus Falkowiibacteriota</taxon>
    </lineage>
</organism>
<dbReference type="Gene3D" id="3.30.450.90">
    <property type="match status" value="1"/>
</dbReference>
<feature type="domain" description="Bacterial type II secretion system protein E" evidence="4">
    <location>
        <begin position="37"/>
        <end position="426"/>
    </location>
</feature>
<dbReference type="InterPro" id="IPR001482">
    <property type="entry name" value="T2SS/T4SS_dom"/>
</dbReference>
<evidence type="ECO:0000313" key="5">
    <source>
        <dbReference type="EMBL" id="OGF41186.1"/>
    </source>
</evidence>
<dbReference type="InterPro" id="IPR027417">
    <property type="entry name" value="P-loop_NTPase"/>
</dbReference>
<comment type="caution">
    <text evidence="5">The sequence shown here is derived from an EMBL/GenBank/DDBJ whole genome shotgun (WGS) entry which is preliminary data.</text>
</comment>
<dbReference type="Pfam" id="PF00437">
    <property type="entry name" value="T2SSE"/>
    <property type="match status" value="1"/>
</dbReference>
<evidence type="ECO:0000256" key="2">
    <source>
        <dbReference type="ARBA" id="ARBA00022741"/>
    </source>
</evidence>
<sequence>MSKTIDRGLTISEEITKESKELSKNIFNMSEKLVSIPTKDIINLMLGTAIEFNTGDVHIEPSDDGVKIRFRIDGILHDVATLPKNNYLPLLSEIKILSGFPTNIKRATWDGRFSVKLPKEKIDCRISIISGGYGETVVIRLLNNQASALNMEKLGLEPYALIPIKKSISATKGMIITTGPTGSGKTTTLYSLLNAINNSNIKIITIEDPIEYHMDGVMQTQIDTDKGYTFAEALRSLLRQNPNVIMVGEIRDKETASVAIESSMTGHLVFSTIHANSAAGAIPRFIGLGIDKEMLINAINCTISQRLVRKICPRCRQETKIDSETLNEIKIILNSIHSKANIKIPERLKFYKGAGCEYCGGIGYRGRIGVYEVIEMLPEIQKIIQNPSVTNYDIEQAAVAQGTVLMLQDGILKALKGETTIEEVFRVAK</sequence>
<reference evidence="5 6" key="1">
    <citation type="journal article" date="2016" name="Nat. Commun.">
        <title>Thousands of microbial genomes shed light on interconnected biogeochemical processes in an aquifer system.</title>
        <authorList>
            <person name="Anantharaman K."/>
            <person name="Brown C.T."/>
            <person name="Hug L.A."/>
            <person name="Sharon I."/>
            <person name="Castelle C.J."/>
            <person name="Probst A.J."/>
            <person name="Thomas B.C."/>
            <person name="Singh A."/>
            <person name="Wilkins M.J."/>
            <person name="Karaoz U."/>
            <person name="Brodie E.L."/>
            <person name="Williams K.H."/>
            <person name="Hubbard S.S."/>
            <person name="Banfield J.F."/>
        </authorList>
    </citation>
    <scope>NUCLEOTIDE SEQUENCE [LARGE SCALE GENOMIC DNA]</scope>
</reference>
<dbReference type="Proteomes" id="UP000177579">
    <property type="component" value="Unassembled WGS sequence"/>
</dbReference>
<dbReference type="PANTHER" id="PTHR30258">
    <property type="entry name" value="TYPE II SECRETION SYSTEM PROTEIN GSPE-RELATED"/>
    <property type="match status" value="1"/>
</dbReference>
<evidence type="ECO:0000313" key="6">
    <source>
        <dbReference type="Proteomes" id="UP000177579"/>
    </source>
</evidence>
<dbReference type="PANTHER" id="PTHR30258:SF2">
    <property type="entry name" value="COMG OPERON PROTEIN 1"/>
    <property type="match status" value="1"/>
</dbReference>
<dbReference type="SUPFAM" id="SSF52540">
    <property type="entry name" value="P-loop containing nucleoside triphosphate hydrolases"/>
    <property type="match status" value="1"/>
</dbReference>
<accession>A0A1F5TQI5</accession>
<proteinExistence type="inferred from homology"/>
<dbReference type="GO" id="GO:0005886">
    <property type="term" value="C:plasma membrane"/>
    <property type="evidence" value="ECO:0007669"/>
    <property type="project" value="TreeGrafter"/>
</dbReference>
<name>A0A1F5TQI5_9BACT</name>
<dbReference type="GO" id="GO:0005524">
    <property type="term" value="F:ATP binding"/>
    <property type="evidence" value="ECO:0007669"/>
    <property type="project" value="UniProtKB-KW"/>
</dbReference>
<dbReference type="CDD" id="cd01129">
    <property type="entry name" value="PulE-GspE-like"/>
    <property type="match status" value="1"/>
</dbReference>
<dbReference type="AlphaFoldDB" id="A0A1F5TQI5"/>
<keyword evidence="2" id="KW-0547">Nucleotide-binding</keyword>
<comment type="similarity">
    <text evidence="1">Belongs to the GSP E family.</text>
</comment>
<protein>
    <recommendedName>
        <fullName evidence="4">Bacterial type II secretion system protein E domain-containing protein</fullName>
    </recommendedName>
</protein>
<dbReference type="EMBL" id="MFGO01000013">
    <property type="protein sequence ID" value="OGF41186.1"/>
    <property type="molecule type" value="Genomic_DNA"/>
</dbReference>
<evidence type="ECO:0000259" key="4">
    <source>
        <dbReference type="Pfam" id="PF00437"/>
    </source>
</evidence>
<keyword evidence="3" id="KW-0067">ATP-binding</keyword>
<gene>
    <name evidence="5" type="ORF">A2531_01395</name>
</gene>
<evidence type="ECO:0000256" key="3">
    <source>
        <dbReference type="ARBA" id="ARBA00022840"/>
    </source>
</evidence>
<evidence type="ECO:0000256" key="1">
    <source>
        <dbReference type="ARBA" id="ARBA00006611"/>
    </source>
</evidence>
<dbReference type="GO" id="GO:0016887">
    <property type="term" value="F:ATP hydrolysis activity"/>
    <property type="evidence" value="ECO:0007669"/>
    <property type="project" value="TreeGrafter"/>
</dbReference>
<dbReference type="Gene3D" id="3.40.50.300">
    <property type="entry name" value="P-loop containing nucleotide triphosphate hydrolases"/>
    <property type="match status" value="1"/>
</dbReference>